<keyword evidence="2" id="KW-0805">Transcription regulation</keyword>
<comment type="caution">
    <text evidence="7">The sequence shown here is derived from an EMBL/GenBank/DDBJ whole genome shotgun (WGS) entry which is preliminary data.</text>
</comment>
<comment type="subcellular location">
    <subcellularLocation>
        <location evidence="1">Nucleus</location>
    </subcellularLocation>
</comment>
<evidence type="ECO:0000313" key="8">
    <source>
        <dbReference type="Proteomes" id="UP000215289"/>
    </source>
</evidence>
<feature type="domain" description="BZIP" evidence="6">
    <location>
        <begin position="142"/>
        <end position="205"/>
    </location>
</feature>
<dbReference type="SUPFAM" id="SSF57959">
    <property type="entry name" value="Leucine zipper domain"/>
    <property type="match status" value="1"/>
</dbReference>
<dbReference type="SMART" id="SM00338">
    <property type="entry name" value="BRLZ"/>
    <property type="match status" value="1"/>
</dbReference>
<evidence type="ECO:0000259" key="6">
    <source>
        <dbReference type="PROSITE" id="PS50217"/>
    </source>
</evidence>
<evidence type="ECO:0000256" key="3">
    <source>
        <dbReference type="ARBA" id="ARBA00023163"/>
    </source>
</evidence>
<dbReference type="Proteomes" id="UP000215289">
    <property type="component" value="Unassembled WGS sequence"/>
</dbReference>
<dbReference type="GO" id="GO:0003700">
    <property type="term" value="F:DNA-binding transcription factor activity"/>
    <property type="evidence" value="ECO:0007669"/>
    <property type="project" value="InterPro"/>
</dbReference>
<evidence type="ECO:0000256" key="4">
    <source>
        <dbReference type="ARBA" id="ARBA00023242"/>
    </source>
</evidence>
<feature type="region of interest" description="Disordered" evidence="5">
    <location>
        <begin position="100"/>
        <end position="147"/>
    </location>
</feature>
<keyword evidence="4" id="KW-0539">Nucleus</keyword>
<dbReference type="InterPro" id="IPR051027">
    <property type="entry name" value="bZIP_transcription_factors"/>
</dbReference>
<dbReference type="Pfam" id="PF00170">
    <property type="entry name" value="bZIP_1"/>
    <property type="match status" value="1"/>
</dbReference>
<gene>
    <name evidence="7" type="ORF">CFD26_105043</name>
</gene>
<name>A0A3R7M0Y2_9EURO</name>
<proteinExistence type="predicted"/>
<dbReference type="OrthoDB" id="295274at2759"/>
<dbReference type="PANTHER" id="PTHR19304">
    <property type="entry name" value="CYCLIC-AMP RESPONSE ELEMENT BINDING PROTEIN"/>
    <property type="match status" value="1"/>
</dbReference>
<evidence type="ECO:0000313" key="7">
    <source>
        <dbReference type="EMBL" id="RLL99115.1"/>
    </source>
</evidence>
<evidence type="ECO:0000256" key="2">
    <source>
        <dbReference type="ARBA" id="ARBA00023015"/>
    </source>
</evidence>
<evidence type="ECO:0000256" key="1">
    <source>
        <dbReference type="ARBA" id="ARBA00004123"/>
    </source>
</evidence>
<evidence type="ECO:0000256" key="5">
    <source>
        <dbReference type="SAM" id="MobiDB-lite"/>
    </source>
</evidence>
<dbReference type="PROSITE" id="PS50217">
    <property type="entry name" value="BZIP"/>
    <property type="match status" value="1"/>
</dbReference>
<dbReference type="InterPro" id="IPR004827">
    <property type="entry name" value="bZIP"/>
</dbReference>
<protein>
    <recommendedName>
        <fullName evidence="6">BZIP domain-containing protein</fullName>
    </recommendedName>
</protein>
<dbReference type="GO" id="GO:0005634">
    <property type="term" value="C:nucleus"/>
    <property type="evidence" value="ECO:0007669"/>
    <property type="project" value="UniProtKB-SubCell"/>
</dbReference>
<organism evidence="7 8">
    <name type="scientific">Aspergillus turcosus</name>
    <dbReference type="NCBI Taxonomy" id="1245748"/>
    <lineage>
        <taxon>Eukaryota</taxon>
        <taxon>Fungi</taxon>
        <taxon>Dikarya</taxon>
        <taxon>Ascomycota</taxon>
        <taxon>Pezizomycotina</taxon>
        <taxon>Eurotiomycetes</taxon>
        <taxon>Eurotiomycetidae</taxon>
        <taxon>Eurotiales</taxon>
        <taxon>Aspergillaceae</taxon>
        <taxon>Aspergillus</taxon>
        <taxon>Aspergillus subgen. Fumigati</taxon>
    </lineage>
</organism>
<accession>A0A3R7M0Y2</accession>
<dbReference type="STRING" id="1245748.A0A3R7M0Y2"/>
<sequence length="225" mass="25559">MCTQMTEAYPPPSYSREDYNSFLPPYYPSSTDIYTTTTLTGSFSSNQSAYDPQYPYTNQFSPFPLEASKTLTDAYTYTAPPQLYTYAYLPPQPQPLYLTQQSPFPWGTLHPSPETPHITPQSLTAPASKPPSPTGTDSQPDTIKRQRYLHKNRVAATKCRSKKKQYIQQLQSRFEDLSLAKRELQFQVHSLRNGLISLKEELVRHARCGDGPITSYIEKRRAGCA</sequence>
<dbReference type="AlphaFoldDB" id="A0A3R7M0Y2"/>
<dbReference type="CDD" id="cd14687">
    <property type="entry name" value="bZIP_ATF2"/>
    <property type="match status" value="1"/>
</dbReference>
<dbReference type="EMBL" id="NIDN02000038">
    <property type="protein sequence ID" value="RLL99115.1"/>
    <property type="molecule type" value="Genomic_DNA"/>
</dbReference>
<reference evidence="7 8" key="1">
    <citation type="submission" date="2018-08" db="EMBL/GenBank/DDBJ databases">
        <title>Draft genome sequences of two Aspergillus turcosus clinical strains isolated from bronchoalveolar lavage fluid: one azole-susceptible and the other azole-resistant.</title>
        <authorList>
            <person name="Parent-Michaud M."/>
            <person name="Dufresne P.J."/>
            <person name="Fournier E."/>
            <person name="Martineau C."/>
            <person name="Moreira S."/>
            <person name="Perkins V."/>
            <person name="De Repentigny L."/>
            <person name="Dufresne S.F."/>
        </authorList>
    </citation>
    <scope>NUCLEOTIDE SEQUENCE [LARGE SCALE GENOMIC DNA]</scope>
    <source>
        <strain evidence="7">HMR AF 1038</strain>
    </source>
</reference>
<dbReference type="Gene3D" id="1.20.5.170">
    <property type="match status" value="1"/>
</dbReference>
<dbReference type="InterPro" id="IPR046347">
    <property type="entry name" value="bZIP_sf"/>
</dbReference>
<keyword evidence="8" id="KW-1185">Reference proteome</keyword>
<keyword evidence="3" id="KW-0804">Transcription</keyword>